<evidence type="ECO:0000313" key="2">
    <source>
        <dbReference type="EMBL" id="SDF00850.1"/>
    </source>
</evidence>
<dbReference type="InterPro" id="IPR052045">
    <property type="entry name" value="Sulfur_Carrier/Prot_Modifier"/>
</dbReference>
<dbReference type="InterPro" id="IPR054834">
    <property type="entry name" value="SAMP1_3"/>
</dbReference>
<dbReference type="AlphaFoldDB" id="A0A1G7HK66"/>
<dbReference type="Pfam" id="PF02597">
    <property type="entry name" value="ThiS"/>
    <property type="match status" value="1"/>
</dbReference>
<dbReference type="PANTHER" id="PTHR38031">
    <property type="entry name" value="SULFUR CARRIER PROTEIN SLR0821-RELATED"/>
    <property type="match status" value="1"/>
</dbReference>
<dbReference type="EMBL" id="FNBK01000003">
    <property type="protein sequence ID" value="SDF00850.1"/>
    <property type="molecule type" value="Genomic_DNA"/>
</dbReference>
<dbReference type="Gene3D" id="3.10.20.30">
    <property type="match status" value="1"/>
</dbReference>
<dbReference type="InterPro" id="IPR010038">
    <property type="entry name" value="MoaD_arc-typ"/>
</dbReference>
<reference evidence="3" key="1">
    <citation type="submission" date="2016-10" db="EMBL/GenBank/DDBJ databases">
        <authorList>
            <person name="Varghese N."/>
            <person name="Submissions S."/>
        </authorList>
    </citation>
    <scope>NUCLEOTIDE SEQUENCE [LARGE SCALE GENOMIC DNA]</scope>
    <source>
        <strain evidence="3">IBRC-M 10760</strain>
    </source>
</reference>
<dbReference type="RefSeq" id="WP_092688570.1">
    <property type="nucleotide sequence ID" value="NZ_FNBK01000003.1"/>
</dbReference>
<dbReference type="InterPro" id="IPR016155">
    <property type="entry name" value="Mopterin_synth/thiamin_S_b"/>
</dbReference>
<dbReference type="PANTHER" id="PTHR38031:SF1">
    <property type="entry name" value="SULFUR CARRIER PROTEIN CYSO"/>
    <property type="match status" value="1"/>
</dbReference>
<dbReference type="Proteomes" id="UP000199076">
    <property type="component" value="Unassembled WGS sequence"/>
</dbReference>
<dbReference type="NCBIfam" id="NF041918">
    <property type="entry name" value="SAMP1"/>
    <property type="match status" value="1"/>
</dbReference>
<proteinExistence type="predicted"/>
<dbReference type="STRING" id="660518.SAMN05216218_10359"/>
<accession>A0A1G7HK66</accession>
<organism evidence="2 3">
    <name type="scientific">Halorientalis regularis</name>
    <dbReference type="NCBI Taxonomy" id="660518"/>
    <lineage>
        <taxon>Archaea</taxon>
        <taxon>Methanobacteriati</taxon>
        <taxon>Methanobacteriota</taxon>
        <taxon>Stenosarchaea group</taxon>
        <taxon>Halobacteria</taxon>
        <taxon>Halobacteriales</taxon>
        <taxon>Haloarculaceae</taxon>
        <taxon>Halorientalis</taxon>
    </lineage>
</organism>
<dbReference type="InterPro" id="IPR003749">
    <property type="entry name" value="ThiS/MoaD-like"/>
</dbReference>
<name>A0A1G7HK66_9EURY</name>
<dbReference type="InterPro" id="IPR012675">
    <property type="entry name" value="Beta-grasp_dom_sf"/>
</dbReference>
<keyword evidence="3" id="KW-1185">Reference proteome</keyword>
<protein>
    <submittedName>
        <fullName evidence="2">Molybdopterin synthase sulfur carrier subunit</fullName>
    </submittedName>
</protein>
<feature type="region of interest" description="Disordered" evidence="1">
    <location>
        <begin position="72"/>
        <end position="98"/>
    </location>
</feature>
<sequence length="98" mass="10480">MHLECRFFATYRAIVGQKSLDREFPDGATVAEVLSTLEAEYPDLEAQLLDEDGTIRPQLSVLKNGRDVTHMDGGATGLEDGDSLSVFPPVAGGARGVS</sequence>
<dbReference type="SUPFAM" id="SSF54285">
    <property type="entry name" value="MoaD/ThiS"/>
    <property type="match status" value="1"/>
</dbReference>
<evidence type="ECO:0000256" key="1">
    <source>
        <dbReference type="SAM" id="MobiDB-lite"/>
    </source>
</evidence>
<gene>
    <name evidence="2" type="ORF">SAMN05216218_10359</name>
</gene>
<dbReference type="OrthoDB" id="134663at2157"/>
<dbReference type="NCBIfam" id="TIGR01687">
    <property type="entry name" value="moaD_arch"/>
    <property type="match status" value="1"/>
</dbReference>
<evidence type="ECO:0000313" key="3">
    <source>
        <dbReference type="Proteomes" id="UP000199076"/>
    </source>
</evidence>
<dbReference type="CDD" id="cd17505">
    <property type="entry name" value="Ubl_SAMP1_like"/>
    <property type="match status" value="1"/>
</dbReference>